<dbReference type="AlphaFoldDB" id="A0A2H3KTH2"/>
<proteinExistence type="predicted"/>
<keyword evidence="2" id="KW-1185">Reference proteome</keyword>
<dbReference type="EMBL" id="LYXE01000159">
    <property type="protein sequence ID" value="PDV97162.1"/>
    <property type="molecule type" value="Genomic_DNA"/>
</dbReference>
<protein>
    <submittedName>
        <fullName evidence="1">Uncharacterized protein</fullName>
    </submittedName>
</protein>
<comment type="caution">
    <text evidence="1">The sequence shown here is derived from an EMBL/GenBank/DDBJ whole genome shotgun (WGS) entry which is preliminary data.</text>
</comment>
<gene>
    <name evidence="1" type="ORF">A9Q02_19110</name>
</gene>
<reference evidence="1 2" key="1">
    <citation type="submission" date="2016-05" db="EMBL/GenBank/DDBJ databases">
        <authorList>
            <person name="Lavstsen T."/>
            <person name="Jespersen J.S."/>
        </authorList>
    </citation>
    <scope>NUCLEOTIDE SEQUENCE [LARGE SCALE GENOMIC DNA]</scope>
    <source>
        <strain evidence="1 2">B7-9</strain>
    </source>
</reference>
<sequence>MNDLRYPSLMHASQVLMGPLFTDKGTFVAQFHRTLILEGIFKTHSASWLHCRGIVEMAFIMPELLTAN</sequence>
<evidence type="ECO:0000313" key="2">
    <source>
        <dbReference type="Proteomes" id="UP000220922"/>
    </source>
</evidence>
<name>A0A2H3KTH2_9CHLR</name>
<dbReference type="Proteomes" id="UP000220922">
    <property type="component" value="Unassembled WGS sequence"/>
</dbReference>
<organism evidence="1 2">
    <name type="scientific">Candidatus Chloroploca asiatica</name>
    <dbReference type="NCBI Taxonomy" id="1506545"/>
    <lineage>
        <taxon>Bacteria</taxon>
        <taxon>Bacillati</taxon>
        <taxon>Chloroflexota</taxon>
        <taxon>Chloroflexia</taxon>
        <taxon>Chloroflexales</taxon>
        <taxon>Chloroflexineae</taxon>
        <taxon>Oscillochloridaceae</taxon>
        <taxon>Candidatus Chloroploca</taxon>
    </lineage>
</organism>
<evidence type="ECO:0000313" key="1">
    <source>
        <dbReference type="EMBL" id="PDV97162.1"/>
    </source>
</evidence>
<accession>A0A2H3KTH2</accession>